<evidence type="ECO:0000313" key="21">
    <source>
        <dbReference type="EMBL" id="JAV38328.1"/>
    </source>
</evidence>
<comment type="pathway">
    <text evidence="2">Cofactor biosynthesis; ubiquinone biosynthesis.</text>
</comment>
<evidence type="ECO:0000256" key="3">
    <source>
        <dbReference type="ARBA" id="ARBA00009670"/>
    </source>
</evidence>
<dbReference type="InterPro" id="IPR034646">
    <property type="entry name" value="ADCK3_dom"/>
</dbReference>
<keyword evidence="12" id="KW-1133">Transmembrane helix</keyword>
<evidence type="ECO:0000256" key="14">
    <source>
        <dbReference type="ARBA" id="ARBA00023136"/>
    </source>
</evidence>
<evidence type="ECO:0000256" key="10">
    <source>
        <dbReference type="ARBA" id="ARBA00022840"/>
    </source>
</evidence>
<dbReference type="InterPro" id="IPR011009">
    <property type="entry name" value="Kinase-like_dom_sf"/>
</dbReference>
<evidence type="ECO:0000256" key="9">
    <source>
        <dbReference type="ARBA" id="ARBA00022777"/>
    </source>
</evidence>
<dbReference type="GO" id="GO:0005524">
    <property type="term" value="F:ATP binding"/>
    <property type="evidence" value="ECO:0007669"/>
    <property type="project" value="UniProtKB-KW"/>
</dbReference>
<dbReference type="GO" id="GO:0006744">
    <property type="term" value="P:ubiquinone biosynthetic process"/>
    <property type="evidence" value="ECO:0007669"/>
    <property type="project" value="UniProtKB-UniPathway"/>
</dbReference>
<evidence type="ECO:0000256" key="13">
    <source>
        <dbReference type="ARBA" id="ARBA00023128"/>
    </source>
</evidence>
<keyword evidence="13" id="KW-0496">Mitochondrion</keyword>
<evidence type="ECO:0000256" key="6">
    <source>
        <dbReference type="ARBA" id="ARBA00022688"/>
    </source>
</evidence>
<keyword evidence="6" id="KW-0831">Ubiquinone biosynthesis</keyword>
<dbReference type="SUPFAM" id="SSF56112">
    <property type="entry name" value="Protein kinase-like (PK-like)"/>
    <property type="match status" value="1"/>
</dbReference>
<feature type="compositionally biased region" description="Polar residues" evidence="19">
    <location>
        <begin position="96"/>
        <end position="105"/>
    </location>
</feature>
<evidence type="ECO:0000259" key="20">
    <source>
        <dbReference type="Pfam" id="PF03109"/>
    </source>
</evidence>
<dbReference type="PANTHER" id="PTHR43851">
    <property type="match status" value="1"/>
</dbReference>
<dbReference type="AlphaFoldDB" id="A0A250Y3X3"/>
<evidence type="ECO:0000256" key="16">
    <source>
        <dbReference type="ARBA" id="ARBA00032726"/>
    </source>
</evidence>
<sequence>MAALLGDAIMVAKGLAKLTQAAVETHLQHLGLGGELIMAARTLQSTAMEQIGLVLGKVQGQDKYEESYATEGFDDLEAEVQFSGLQAAGASLDFSAASTPGQSPSPALGHGHREGPAPAYAASGFFREAGLPGQAASPLGRVNRRLFADPRDCFLAIGAQRRFFHQDQSPMGGLTAEDIEKARQAKARPEGKPHKQMLSERARERKVPVTRIGRLANFGGLAVGLGFGALAEVAKKSLRPENSTGKKAMLDSSPFLSEANAERIVSTLCKVRGAALKLGQMLSIQDDAFINPHLAKIFERVRQSADFMPLKQMTKTLNTDLGPHWREKLEYFEERPFAAASIGQVHLARLKGGREVAMKIQYPGVAQSINSDVNNLMAVLNMSNVLPEGLFPEHLIDVLRRELALECDYLREAACAKRFRELLKDHPFFYVPEIVDELSSPHVLTTELVSGFPLDQAEGLSQEVRNEICYNILVLCLRELFEFHIMQTDPNWSNFFYDPQQHKVALLDFGATREYDRSFTDLYIQIIRAAADRDREAVLRKSIEMKFLTGYEVKAMEDAHLDAILILGEAFASDEPFDFGTQSTTEKIHGLIPVMLKHRLVPPPEETYSLHRKMGGSFLICSKLKARFPCKAMFEEAYSNYCRAQAVLPVGRGKQG</sequence>
<evidence type="ECO:0000256" key="19">
    <source>
        <dbReference type="SAM" id="MobiDB-lite"/>
    </source>
</evidence>
<comment type="function">
    <text evidence="18">Atypical kinase involved in the biosynthesis of coenzyme Q, also named ubiquinone, an essential lipid-soluble electron transporter for aerobic cellular respiration. Its substrate specificity is still unclear: may act as a protein kinase that mediates phosphorylation of COQ3. According to other reports, acts as a small molecule kinase, possibly a lipid kinase that phosphorylates a prenyl lipid in the ubiquinone biosynthesis pathway, as suggested by its ability to bind coenzyme Q lipid intermediates. However, the small molecule kinase activity was not confirmed by another publication. Shows an unusual selectivity for binding ADP over ATP.</text>
</comment>
<dbReference type="PANTHER" id="PTHR43851:SF1">
    <property type="entry name" value="ATYPICAL KINASE COQ8A, MITOCHONDRIAL"/>
    <property type="match status" value="1"/>
</dbReference>
<evidence type="ECO:0000256" key="18">
    <source>
        <dbReference type="ARBA" id="ARBA00058956"/>
    </source>
</evidence>
<evidence type="ECO:0000256" key="8">
    <source>
        <dbReference type="ARBA" id="ARBA00022741"/>
    </source>
</evidence>
<evidence type="ECO:0000256" key="15">
    <source>
        <dbReference type="ARBA" id="ARBA00031775"/>
    </source>
</evidence>
<dbReference type="GO" id="GO:0031966">
    <property type="term" value="C:mitochondrial membrane"/>
    <property type="evidence" value="ECO:0007669"/>
    <property type="project" value="UniProtKB-SubCell"/>
</dbReference>
<evidence type="ECO:0000256" key="17">
    <source>
        <dbReference type="ARBA" id="ARBA00033204"/>
    </source>
</evidence>
<dbReference type="CDD" id="cd13970">
    <property type="entry name" value="ABC1_ADCK3"/>
    <property type="match status" value="1"/>
</dbReference>
<evidence type="ECO:0000256" key="7">
    <source>
        <dbReference type="ARBA" id="ARBA00022692"/>
    </source>
</evidence>
<evidence type="ECO:0000256" key="5">
    <source>
        <dbReference type="ARBA" id="ARBA00022679"/>
    </source>
</evidence>
<comment type="subcellular location">
    <subcellularLocation>
        <location evidence="1">Mitochondrion membrane</location>
        <topology evidence="1">Single-pass membrane protein</topology>
    </subcellularLocation>
</comment>
<keyword evidence="7" id="KW-0812">Transmembrane</keyword>
<keyword evidence="10" id="KW-0067">ATP-binding</keyword>
<dbReference type="EMBL" id="GFFV01001617">
    <property type="protein sequence ID" value="JAV38328.1"/>
    <property type="molecule type" value="Transcribed_RNA"/>
</dbReference>
<name>A0A250Y3X3_CASCN</name>
<feature type="region of interest" description="Disordered" evidence="19">
    <location>
        <begin position="184"/>
        <end position="204"/>
    </location>
</feature>
<dbReference type="GO" id="GO:0016301">
    <property type="term" value="F:kinase activity"/>
    <property type="evidence" value="ECO:0007669"/>
    <property type="project" value="UniProtKB-KW"/>
</dbReference>
<evidence type="ECO:0000256" key="2">
    <source>
        <dbReference type="ARBA" id="ARBA00004749"/>
    </source>
</evidence>
<accession>A0A250Y3X3</accession>
<dbReference type="InterPro" id="IPR051409">
    <property type="entry name" value="Atypical_kinase_ADCK"/>
</dbReference>
<protein>
    <recommendedName>
        <fullName evidence="4">Atypical kinase COQ8A, mitochondrial</fullName>
    </recommendedName>
    <alternativeName>
        <fullName evidence="16">Chaperone activity of bc1 complex-like</fullName>
    </alternativeName>
    <alternativeName>
        <fullName evidence="17">Coenzyme Q protein 8A</fullName>
    </alternativeName>
    <alternativeName>
        <fullName evidence="15">aarF domain-containing protein kinase 3</fullName>
    </alternativeName>
</protein>
<dbReference type="Pfam" id="PF03109">
    <property type="entry name" value="ABC1"/>
    <property type="match status" value="1"/>
</dbReference>
<reference evidence="21" key="1">
    <citation type="journal article" date="2017" name="G3 (Bethesda)">
        <title>De Novo Genome and Transcriptome Assembly of the Canadian Beaver (Castor canadensis).</title>
        <authorList>
            <person name="Lok S."/>
            <person name="Paton T.A."/>
            <person name="Wang Z."/>
            <person name="Kaur G."/>
            <person name="Walker S."/>
            <person name="Yuen R.K."/>
            <person name="Sung W.W."/>
            <person name="Whitney J."/>
            <person name="Buchanan J.A."/>
            <person name="Trost B."/>
            <person name="Singh N."/>
            <person name="Apresto B."/>
            <person name="Chen N."/>
            <person name="Coole M."/>
            <person name="Dawson T.J."/>
            <person name="Ho K.Y."/>
            <person name="Hu Z."/>
            <person name="Pullenayegum S."/>
            <person name="Samler K."/>
            <person name="Shipstone A."/>
            <person name="Tsoi F."/>
            <person name="Wang T."/>
            <person name="Pereira S.L."/>
            <person name="Rostami P."/>
            <person name="Ryan C.A."/>
            <person name="Tong A.H."/>
            <person name="Ng K."/>
            <person name="Sundaravadanam Y."/>
            <person name="Simpson J.T."/>
            <person name="Lim B.K."/>
            <person name="Engstrom M.D."/>
            <person name="Dutton C.J."/>
            <person name="Kerr K.C."/>
            <person name="Franke M."/>
            <person name="Rapley W."/>
            <person name="Wintle R.F."/>
            <person name="Scherer S.W."/>
        </authorList>
    </citation>
    <scope>NUCLEOTIDE SEQUENCE</scope>
    <source>
        <strain evidence="21">ROM106880</strain>
        <tissue evidence="21">Muscle</tissue>
    </source>
</reference>
<dbReference type="UniPathway" id="UPA00232"/>
<evidence type="ECO:0000256" key="4">
    <source>
        <dbReference type="ARBA" id="ARBA00018535"/>
    </source>
</evidence>
<keyword evidence="9" id="KW-0418">Kinase</keyword>
<keyword evidence="5" id="KW-0808">Transferase</keyword>
<keyword evidence="14" id="KW-0472">Membrane</keyword>
<evidence type="ECO:0000256" key="11">
    <source>
        <dbReference type="ARBA" id="ARBA00022946"/>
    </source>
</evidence>
<comment type="similarity">
    <text evidence="3">Belongs to the protein kinase superfamily. ADCK protein kinase family.</text>
</comment>
<feature type="domain" description="ABC1 atypical kinase-like" evidence="20">
    <location>
        <begin position="301"/>
        <end position="540"/>
    </location>
</feature>
<dbReference type="InterPro" id="IPR004147">
    <property type="entry name" value="ABC1_dom"/>
</dbReference>
<evidence type="ECO:0000256" key="12">
    <source>
        <dbReference type="ARBA" id="ARBA00022989"/>
    </source>
</evidence>
<keyword evidence="11" id="KW-0809">Transit peptide</keyword>
<feature type="region of interest" description="Disordered" evidence="19">
    <location>
        <begin position="95"/>
        <end position="114"/>
    </location>
</feature>
<gene>
    <name evidence="21" type="primary">ADCK3</name>
</gene>
<proteinExistence type="inferred from homology"/>
<keyword evidence="8" id="KW-0547">Nucleotide-binding</keyword>
<organism evidence="21">
    <name type="scientific">Castor canadensis</name>
    <name type="common">American beaver</name>
    <dbReference type="NCBI Taxonomy" id="51338"/>
    <lineage>
        <taxon>Eukaryota</taxon>
        <taxon>Metazoa</taxon>
        <taxon>Chordata</taxon>
        <taxon>Craniata</taxon>
        <taxon>Vertebrata</taxon>
        <taxon>Euteleostomi</taxon>
        <taxon>Mammalia</taxon>
        <taxon>Eutheria</taxon>
        <taxon>Euarchontoglires</taxon>
        <taxon>Glires</taxon>
        <taxon>Rodentia</taxon>
        <taxon>Castorimorpha</taxon>
        <taxon>Castoridae</taxon>
        <taxon>Castor</taxon>
    </lineage>
</organism>
<evidence type="ECO:0000256" key="1">
    <source>
        <dbReference type="ARBA" id="ARBA00004304"/>
    </source>
</evidence>